<organism evidence="2 3">
    <name type="scientific">Lentithecium fluviatile CBS 122367</name>
    <dbReference type="NCBI Taxonomy" id="1168545"/>
    <lineage>
        <taxon>Eukaryota</taxon>
        <taxon>Fungi</taxon>
        <taxon>Dikarya</taxon>
        <taxon>Ascomycota</taxon>
        <taxon>Pezizomycotina</taxon>
        <taxon>Dothideomycetes</taxon>
        <taxon>Pleosporomycetidae</taxon>
        <taxon>Pleosporales</taxon>
        <taxon>Massarineae</taxon>
        <taxon>Lentitheciaceae</taxon>
        <taxon>Lentithecium</taxon>
    </lineage>
</organism>
<reference evidence="2" key="1">
    <citation type="journal article" date="2020" name="Stud. Mycol.">
        <title>101 Dothideomycetes genomes: a test case for predicting lifestyles and emergence of pathogens.</title>
        <authorList>
            <person name="Haridas S."/>
            <person name="Albert R."/>
            <person name="Binder M."/>
            <person name="Bloem J."/>
            <person name="Labutti K."/>
            <person name="Salamov A."/>
            <person name="Andreopoulos B."/>
            <person name="Baker S."/>
            <person name="Barry K."/>
            <person name="Bills G."/>
            <person name="Bluhm B."/>
            <person name="Cannon C."/>
            <person name="Castanera R."/>
            <person name="Culley D."/>
            <person name="Daum C."/>
            <person name="Ezra D."/>
            <person name="Gonzalez J."/>
            <person name="Henrissat B."/>
            <person name="Kuo A."/>
            <person name="Liang C."/>
            <person name="Lipzen A."/>
            <person name="Lutzoni F."/>
            <person name="Magnuson J."/>
            <person name="Mondo S."/>
            <person name="Nolan M."/>
            <person name="Ohm R."/>
            <person name="Pangilinan J."/>
            <person name="Park H.-J."/>
            <person name="Ramirez L."/>
            <person name="Alfaro M."/>
            <person name="Sun H."/>
            <person name="Tritt A."/>
            <person name="Yoshinaga Y."/>
            <person name="Zwiers L.-H."/>
            <person name="Turgeon B."/>
            <person name="Goodwin S."/>
            <person name="Spatafora J."/>
            <person name="Crous P."/>
            <person name="Grigoriev I."/>
        </authorList>
    </citation>
    <scope>NUCLEOTIDE SEQUENCE</scope>
    <source>
        <strain evidence="2">CBS 122367</strain>
    </source>
</reference>
<dbReference type="OrthoDB" id="5275938at2759"/>
<sequence>EIVTLDDWYDATLVVGAKDRRDGLEAFRASKTSLRMGSEPFSAMLFGGFAESNNTEIYLEDDNPQAFLIVLQICYHKYEELPVTLSQSQLLELAVLSDKYDLTTIISPFIK</sequence>
<feature type="domain" description="BTB" evidence="1">
    <location>
        <begin position="9"/>
        <end position="83"/>
    </location>
</feature>
<name>A0A6G1JHJ1_9PLEO</name>
<dbReference type="InterPro" id="IPR000210">
    <property type="entry name" value="BTB/POZ_dom"/>
</dbReference>
<dbReference type="EMBL" id="MU005572">
    <property type="protein sequence ID" value="KAF2689690.1"/>
    <property type="molecule type" value="Genomic_DNA"/>
</dbReference>
<dbReference type="SUPFAM" id="SSF54695">
    <property type="entry name" value="POZ domain"/>
    <property type="match status" value="1"/>
</dbReference>
<dbReference type="Gene3D" id="3.30.710.10">
    <property type="entry name" value="Potassium Channel Kv1.1, Chain A"/>
    <property type="match status" value="1"/>
</dbReference>
<dbReference type="PANTHER" id="PTHR45774:SF3">
    <property type="entry name" value="BTB (POZ) DOMAIN-CONTAINING 2B-RELATED"/>
    <property type="match status" value="1"/>
</dbReference>
<dbReference type="Pfam" id="PF00651">
    <property type="entry name" value="BTB"/>
    <property type="match status" value="1"/>
</dbReference>
<proteinExistence type="predicted"/>
<protein>
    <recommendedName>
        <fullName evidence="1">BTB domain-containing protein</fullName>
    </recommendedName>
</protein>
<accession>A0A6G1JHJ1</accession>
<dbReference type="Proteomes" id="UP000799291">
    <property type="component" value="Unassembled WGS sequence"/>
</dbReference>
<evidence type="ECO:0000313" key="3">
    <source>
        <dbReference type="Proteomes" id="UP000799291"/>
    </source>
</evidence>
<dbReference type="PROSITE" id="PS50097">
    <property type="entry name" value="BTB"/>
    <property type="match status" value="1"/>
</dbReference>
<evidence type="ECO:0000313" key="2">
    <source>
        <dbReference type="EMBL" id="KAF2689690.1"/>
    </source>
</evidence>
<dbReference type="InterPro" id="IPR011333">
    <property type="entry name" value="SKP1/BTB/POZ_sf"/>
</dbReference>
<evidence type="ECO:0000259" key="1">
    <source>
        <dbReference type="PROSITE" id="PS50097"/>
    </source>
</evidence>
<gene>
    <name evidence="2" type="ORF">K458DRAFT_462793</name>
</gene>
<dbReference type="PANTHER" id="PTHR45774">
    <property type="entry name" value="BTB/POZ DOMAIN-CONTAINING"/>
    <property type="match status" value="1"/>
</dbReference>
<keyword evidence="3" id="KW-1185">Reference proteome</keyword>
<feature type="non-terminal residue" evidence="2">
    <location>
        <position position="1"/>
    </location>
</feature>
<dbReference type="AlphaFoldDB" id="A0A6G1JHJ1"/>